<dbReference type="PROSITE" id="PS50026">
    <property type="entry name" value="EGF_3"/>
    <property type="match status" value="1"/>
</dbReference>
<keyword evidence="1" id="KW-1015">Disulfide bond</keyword>
<dbReference type="PANTHER" id="PTHR40446:SF2">
    <property type="entry name" value="N-ACETYLGLUCOSAMINE-1-PHOSPHODIESTER ALPHA-N-ACETYLGLUCOSAMINIDASE"/>
    <property type="match status" value="1"/>
</dbReference>
<dbReference type="Gene3D" id="2.10.25.10">
    <property type="entry name" value="Laminin"/>
    <property type="match status" value="1"/>
</dbReference>
<name>A0A8C8GEC6_ONCTS</name>
<feature type="domain" description="EGF-like" evidence="4">
    <location>
        <begin position="333"/>
        <end position="365"/>
    </location>
</feature>
<feature type="region of interest" description="Disordered" evidence="2">
    <location>
        <begin position="611"/>
        <end position="641"/>
    </location>
</feature>
<reference evidence="5" key="1">
    <citation type="submission" date="2025-08" db="UniProtKB">
        <authorList>
            <consortium name="Ensembl"/>
        </authorList>
    </citation>
    <scope>IDENTIFICATION</scope>
</reference>
<feature type="signal peptide" evidence="3">
    <location>
        <begin position="1"/>
        <end position="24"/>
    </location>
</feature>
<evidence type="ECO:0000256" key="1">
    <source>
        <dbReference type="PROSITE-ProRule" id="PRU00076"/>
    </source>
</evidence>
<reference evidence="5" key="2">
    <citation type="submission" date="2025-09" db="UniProtKB">
        <authorList>
            <consortium name="Ensembl"/>
        </authorList>
    </citation>
    <scope>IDENTIFICATION</scope>
</reference>
<dbReference type="PROSITE" id="PS00022">
    <property type="entry name" value="EGF_1"/>
    <property type="match status" value="2"/>
</dbReference>
<dbReference type="GO" id="GO:0033299">
    <property type="term" value="P:secretion of lysosomal enzymes"/>
    <property type="evidence" value="ECO:0007669"/>
    <property type="project" value="TreeGrafter"/>
</dbReference>
<evidence type="ECO:0000313" key="5">
    <source>
        <dbReference type="Ensembl" id="ENSOTSP00005046996.2"/>
    </source>
</evidence>
<keyword evidence="6" id="KW-1185">Reference proteome</keyword>
<gene>
    <name evidence="5" type="primary">NAGPA</name>
</gene>
<feature type="chain" id="PRO_5044315466" description="EGF-like domain-containing protein" evidence="3">
    <location>
        <begin position="25"/>
        <end position="641"/>
    </location>
</feature>
<dbReference type="InterPro" id="IPR000742">
    <property type="entry name" value="EGF"/>
</dbReference>
<dbReference type="InterPro" id="IPR018711">
    <property type="entry name" value="NAGPA"/>
</dbReference>
<feature type="disulfide bond" evidence="1">
    <location>
        <begin position="355"/>
        <end position="364"/>
    </location>
</feature>
<evidence type="ECO:0000256" key="3">
    <source>
        <dbReference type="SAM" id="SignalP"/>
    </source>
</evidence>
<dbReference type="Proteomes" id="UP000694402">
    <property type="component" value="Unassembled WGS sequence"/>
</dbReference>
<organism evidence="5 6">
    <name type="scientific">Oncorhynchus tshawytscha</name>
    <name type="common">Chinook salmon</name>
    <name type="synonym">Salmo tshawytscha</name>
    <dbReference type="NCBI Taxonomy" id="74940"/>
    <lineage>
        <taxon>Eukaryota</taxon>
        <taxon>Metazoa</taxon>
        <taxon>Chordata</taxon>
        <taxon>Craniata</taxon>
        <taxon>Vertebrata</taxon>
        <taxon>Euteleostomi</taxon>
        <taxon>Actinopterygii</taxon>
        <taxon>Neopterygii</taxon>
        <taxon>Teleostei</taxon>
        <taxon>Protacanthopterygii</taxon>
        <taxon>Salmoniformes</taxon>
        <taxon>Salmonidae</taxon>
        <taxon>Salmoninae</taxon>
        <taxon>Oncorhynchus</taxon>
    </lineage>
</organism>
<dbReference type="SMART" id="SM00181">
    <property type="entry name" value="EGF"/>
    <property type="match status" value="3"/>
</dbReference>
<evidence type="ECO:0000313" key="6">
    <source>
        <dbReference type="Proteomes" id="UP000694402"/>
    </source>
</evidence>
<dbReference type="PANTHER" id="PTHR40446">
    <property type="entry name" value="N-ACETYLGLUCOSAMINE-1-PHOSPHODIESTER ALPHA-N-ACETYLGLUCOSAMINIDASE"/>
    <property type="match status" value="1"/>
</dbReference>
<dbReference type="Pfam" id="PF23106">
    <property type="entry name" value="EGF_Teneurin"/>
    <property type="match status" value="2"/>
</dbReference>
<keyword evidence="1" id="KW-0245">EGF-like domain</keyword>
<dbReference type="Ensembl" id="ENSOTST00005051070.2">
    <property type="protein sequence ID" value="ENSOTSP00005046996.2"/>
    <property type="gene ID" value="ENSOTSG00005022751.2"/>
</dbReference>
<dbReference type="PROSITE" id="PS01186">
    <property type="entry name" value="EGF_2"/>
    <property type="match status" value="1"/>
</dbReference>
<dbReference type="Pfam" id="PF09992">
    <property type="entry name" value="NAGPA"/>
    <property type="match status" value="1"/>
</dbReference>
<sequence>MATLSVNGHFALLLIWIGIWLSECNNIGPSLDDDLLSPYPYGHSHGPSHSHRHVRDCQSVVHGNVTHQTWPASNHTGVPVAESKVFISDVPGTTRWVTGHITVVHDPLRTVSVLEPGGPGGCGMNQREAVEETARAGRCLYAQNGGFFDTRTGECLGNLVSDGVQVRDSKGLQNAQFGIRRDGTLVFGYLSEEDVQDEANPFVQLVSGVVWLLRNSQVYINQSIEAECDTTQETGNFRHFVDVVSARTAVGHDQEGKLILFHIDGQTDRRGMNLWEVADFLKGQGVINAINLDGGGSSTYVANGSLASYPSDHCLSNPMWRCPRRVSTILCVHQPQCQPEDCSGHGTCINGHCQCQEGWSGTGCDTLVCQPPACGAHGVCTQDGCACDAGWRGKNCSQGNQPLSVSLSGLVCLHNKSVISPGVKHVACPQDPMICEECALSSFGNYVCDLGFYGDSCNQTCNCTNGGLCDTVHGDCSCPIGFRGDSCEQECPLGLYGLDCGQECQCQDMCPCDPVTGSCNALFQGEKNQSIHRAGHCLANQMFATWSEEEAHKSKPYLSEQCWLIVTGLLTSLLLSSLVGHLIMCWRSPAHHPGRVDYSYVPLTEIGGACSSGDRGKGSQPSRGVFEMDSDSQDELWSGPR</sequence>
<keyword evidence="3" id="KW-0732">Signal</keyword>
<evidence type="ECO:0000259" key="4">
    <source>
        <dbReference type="PROSITE" id="PS50026"/>
    </source>
</evidence>
<dbReference type="AlphaFoldDB" id="A0A8C8GEC6"/>
<dbReference type="Gene3D" id="2.170.300.10">
    <property type="entry name" value="Tie2 ligand-binding domain superfamily"/>
    <property type="match status" value="1"/>
</dbReference>
<comment type="caution">
    <text evidence="1">Lacks conserved residue(s) required for the propagation of feature annotation.</text>
</comment>
<evidence type="ECO:0000256" key="2">
    <source>
        <dbReference type="SAM" id="MobiDB-lite"/>
    </source>
</evidence>
<dbReference type="GeneTree" id="ENSGT01030000234566"/>
<accession>A0A8C8GEC6</accession>
<protein>
    <recommendedName>
        <fullName evidence="4">EGF-like domain-containing protein</fullName>
    </recommendedName>
</protein>
<proteinExistence type="predicted"/>